<gene>
    <name evidence="1" type="ORF">M0R45_031810</name>
</gene>
<dbReference type="InterPro" id="IPR008709">
    <property type="entry name" value="Neurochondrin"/>
</dbReference>
<accession>A0AAW1WGX3</accession>
<dbReference type="PANTHER" id="PTHR13109">
    <property type="entry name" value="NEUROCHONDRIN"/>
    <property type="match status" value="1"/>
</dbReference>
<proteinExistence type="predicted"/>
<comment type="caution">
    <text evidence="1">The sequence shown here is derived from an EMBL/GenBank/DDBJ whole genome shotgun (WGS) entry which is preliminary data.</text>
</comment>
<name>A0AAW1WGX3_RUBAR</name>
<dbReference type="Proteomes" id="UP001457282">
    <property type="component" value="Unassembled WGS sequence"/>
</dbReference>
<evidence type="ECO:0000313" key="2">
    <source>
        <dbReference type="Proteomes" id="UP001457282"/>
    </source>
</evidence>
<reference evidence="1 2" key="1">
    <citation type="journal article" date="2023" name="G3 (Bethesda)">
        <title>A chromosome-length genome assembly and annotation of blackberry (Rubus argutus, cv. 'Hillquist').</title>
        <authorList>
            <person name="Bruna T."/>
            <person name="Aryal R."/>
            <person name="Dudchenko O."/>
            <person name="Sargent D.J."/>
            <person name="Mead D."/>
            <person name="Buti M."/>
            <person name="Cavallini A."/>
            <person name="Hytonen T."/>
            <person name="Andres J."/>
            <person name="Pham M."/>
            <person name="Weisz D."/>
            <person name="Mascagni F."/>
            <person name="Usai G."/>
            <person name="Natali L."/>
            <person name="Bassil N."/>
            <person name="Fernandez G.E."/>
            <person name="Lomsadze A."/>
            <person name="Armour M."/>
            <person name="Olukolu B."/>
            <person name="Poorten T."/>
            <person name="Britton C."/>
            <person name="Davik J."/>
            <person name="Ashrafi H."/>
            <person name="Aiden E.L."/>
            <person name="Borodovsky M."/>
            <person name="Worthington M."/>
        </authorList>
    </citation>
    <scope>NUCLEOTIDE SEQUENCE [LARGE SCALE GENOMIC DNA]</scope>
    <source>
        <strain evidence="1">PI 553951</strain>
    </source>
</reference>
<dbReference type="PANTHER" id="PTHR13109:SF7">
    <property type="entry name" value="NEUROCHONDRIN"/>
    <property type="match status" value="1"/>
</dbReference>
<dbReference type="AlphaFoldDB" id="A0AAW1WGX3"/>
<dbReference type="EMBL" id="JBEDUW010000006">
    <property type="protein sequence ID" value="KAK9923388.1"/>
    <property type="molecule type" value="Genomic_DNA"/>
</dbReference>
<dbReference type="Pfam" id="PF05536">
    <property type="entry name" value="Neurochondrin"/>
    <property type="match status" value="1"/>
</dbReference>
<protein>
    <submittedName>
        <fullName evidence="1">Uncharacterized protein</fullName>
    </submittedName>
</protein>
<keyword evidence="2" id="KW-1185">Reference proteome</keyword>
<organism evidence="1 2">
    <name type="scientific">Rubus argutus</name>
    <name type="common">Southern blackberry</name>
    <dbReference type="NCBI Taxonomy" id="59490"/>
    <lineage>
        <taxon>Eukaryota</taxon>
        <taxon>Viridiplantae</taxon>
        <taxon>Streptophyta</taxon>
        <taxon>Embryophyta</taxon>
        <taxon>Tracheophyta</taxon>
        <taxon>Spermatophyta</taxon>
        <taxon>Magnoliopsida</taxon>
        <taxon>eudicotyledons</taxon>
        <taxon>Gunneridae</taxon>
        <taxon>Pentapetalae</taxon>
        <taxon>rosids</taxon>
        <taxon>fabids</taxon>
        <taxon>Rosales</taxon>
        <taxon>Rosaceae</taxon>
        <taxon>Rosoideae</taxon>
        <taxon>Rosoideae incertae sedis</taxon>
        <taxon>Rubus</taxon>
    </lineage>
</organism>
<evidence type="ECO:0000313" key="1">
    <source>
        <dbReference type="EMBL" id="KAK9923388.1"/>
    </source>
</evidence>
<sequence>MESQQYTQSPSLDDCLKLFMSERDEQRLAGLVHVTEFRKADDLSSLLVIYHALGSRFLDRLLSTAATRGDDAYLHLSSTALAAFCRVPEIAASKDMALKIPRVVQVLWLSKQGQGPILEECYEFLYLVSIASEVGAMALHKSGDMKLLASHILILSDGFRQMELAIKLVQLILGKLVFLDEYVAELSVIVAAVTRQFAVLHHAVKFDALHLLSAMLS</sequence>